<gene>
    <name evidence="3" type="ORF">H9L09_08650</name>
</gene>
<organism evidence="3 4">
    <name type="scientific">Nocardioides mesophilus</name>
    <dbReference type="NCBI Taxonomy" id="433659"/>
    <lineage>
        <taxon>Bacteria</taxon>
        <taxon>Bacillati</taxon>
        <taxon>Actinomycetota</taxon>
        <taxon>Actinomycetes</taxon>
        <taxon>Propionibacteriales</taxon>
        <taxon>Nocardioidaceae</taxon>
        <taxon>Nocardioides</taxon>
    </lineage>
</organism>
<dbReference type="Proteomes" id="UP000515947">
    <property type="component" value="Chromosome"/>
</dbReference>
<accession>A0A7G9RFK4</accession>
<keyword evidence="4" id="KW-1185">Reference proteome</keyword>
<dbReference type="RefSeq" id="WP_187580219.1">
    <property type="nucleotide sequence ID" value="NZ_CP060713.1"/>
</dbReference>
<feature type="signal peptide" evidence="2">
    <location>
        <begin position="1"/>
        <end position="26"/>
    </location>
</feature>
<dbReference type="KEGG" id="nmes:H9L09_08650"/>
<feature type="chain" id="PRO_5038436080" description="FixH family protein" evidence="2">
    <location>
        <begin position="27"/>
        <end position="295"/>
    </location>
</feature>
<evidence type="ECO:0000313" key="3">
    <source>
        <dbReference type="EMBL" id="QNN54379.1"/>
    </source>
</evidence>
<evidence type="ECO:0000256" key="1">
    <source>
        <dbReference type="SAM" id="MobiDB-lite"/>
    </source>
</evidence>
<evidence type="ECO:0000256" key="2">
    <source>
        <dbReference type="SAM" id="SignalP"/>
    </source>
</evidence>
<dbReference type="EMBL" id="CP060713">
    <property type="protein sequence ID" value="QNN54379.1"/>
    <property type="molecule type" value="Genomic_DNA"/>
</dbReference>
<feature type="region of interest" description="Disordered" evidence="1">
    <location>
        <begin position="44"/>
        <end position="71"/>
    </location>
</feature>
<proteinExistence type="predicted"/>
<sequence>MNTPARVGAFTLALFAVLGASVVAGRAWGPTLDAEPTAAHDMADAGQAGQEGQMGHADDTTEHLPGGLMRSQDGLTLDLDPAVVAPGAAVPLSFTVRDAAGDPVTDFDVVHGKRLHLIVVRRDLSGFQHVHPSLDPATGRWSTDLALTPGTWRVDADFTATGHEPLTLGTDLAVPGRFTPVALPAPSRVAEVDGYQVRLSGQLSAGTASEVRLSISHHGTPVTDLQPYLGSYGHLVALRDGDLAYLHVHPHEGASAGPGIDFTAEVPSTGRYRLFLDFRHDGVVRTAAFTVEVDR</sequence>
<protein>
    <recommendedName>
        <fullName evidence="5">FixH family protein</fullName>
    </recommendedName>
</protein>
<evidence type="ECO:0000313" key="4">
    <source>
        <dbReference type="Proteomes" id="UP000515947"/>
    </source>
</evidence>
<evidence type="ECO:0008006" key="5">
    <source>
        <dbReference type="Google" id="ProtNLM"/>
    </source>
</evidence>
<dbReference type="AlphaFoldDB" id="A0A7G9RFK4"/>
<keyword evidence="2" id="KW-0732">Signal</keyword>
<name>A0A7G9RFK4_9ACTN</name>
<reference evidence="3 4" key="1">
    <citation type="submission" date="2020-08" db="EMBL/GenBank/DDBJ databases">
        <title>Genome sequence of Nocardioides mesophilus KACC 16243T.</title>
        <authorList>
            <person name="Hyun D.-W."/>
            <person name="Bae J.-W."/>
        </authorList>
    </citation>
    <scope>NUCLEOTIDE SEQUENCE [LARGE SCALE GENOMIC DNA]</scope>
    <source>
        <strain evidence="3 4">KACC 16243</strain>
    </source>
</reference>